<reference evidence="2" key="1">
    <citation type="submission" date="2025-08" db="UniProtKB">
        <authorList>
            <consortium name="RefSeq"/>
        </authorList>
    </citation>
    <scope>IDENTIFICATION</scope>
    <source>
        <strain evidence="2">Tuebingen</strain>
        <tissue evidence="2">Fibroblasts and whole tissue</tissue>
    </source>
</reference>
<sequence>MDEGLLVLLLLSGLFWSSSAMSRRYYYINLQMSWPDAKSYCRENFTDLATVDTMDDVNRLIHSVDPGYSGSVWIGLKSGTEKRWAWSNGENTSQYFNWASGMPNDDGYCVTTYSGKWKDLTCSYKKYFVCYKDSTYYMMDGAGPKSWIDAQSYCRKYYTDLPTIHSYAENNKLTAAILADGTSGLVFTETLGNGLISGISDSDTGHQVNQTRE</sequence>
<organism evidence="1 2">
    <name type="scientific">Danio rerio</name>
    <name type="common">Zebrafish</name>
    <name type="synonym">Brachydanio rerio</name>
    <dbReference type="NCBI Taxonomy" id="7955"/>
    <lineage>
        <taxon>Eukaryota</taxon>
        <taxon>Metazoa</taxon>
        <taxon>Chordata</taxon>
        <taxon>Craniata</taxon>
        <taxon>Vertebrata</taxon>
        <taxon>Euteleostomi</taxon>
        <taxon>Actinopterygii</taxon>
        <taxon>Neopterygii</taxon>
        <taxon>Teleostei</taxon>
        <taxon>Ostariophysi</taxon>
        <taxon>Cypriniformes</taxon>
        <taxon>Danionidae</taxon>
        <taxon>Danioninae</taxon>
        <taxon>Danio</taxon>
    </lineage>
</organism>
<evidence type="ECO:0000313" key="1">
    <source>
        <dbReference type="Proteomes" id="UP000000437"/>
    </source>
</evidence>
<proteinExistence type="predicted"/>
<name>A0AC58HY77_DANRE</name>
<gene>
    <name evidence="2" type="primary">LOC141378918</name>
</gene>
<accession>A0AC58HY77</accession>
<dbReference type="RefSeq" id="XP_073786940.1">
    <property type="nucleotide sequence ID" value="XM_073930839.1"/>
</dbReference>
<dbReference type="Proteomes" id="UP000000437">
    <property type="component" value="Chromosome 2"/>
</dbReference>
<keyword evidence="1" id="KW-1185">Reference proteome</keyword>
<evidence type="ECO:0000313" key="2">
    <source>
        <dbReference type="RefSeq" id="XP_073786940.1"/>
    </source>
</evidence>
<protein>
    <submittedName>
        <fullName evidence="2">Hepatic lectin-like isoform X2</fullName>
    </submittedName>
</protein>